<evidence type="ECO:0000313" key="3">
    <source>
        <dbReference type="Proteomes" id="UP000233387"/>
    </source>
</evidence>
<dbReference type="OrthoDB" id="9899620at2"/>
<evidence type="ECO:0000256" key="1">
    <source>
        <dbReference type="SAM" id="MobiDB-lite"/>
    </source>
</evidence>
<reference evidence="2 3" key="1">
    <citation type="submission" date="2017-06" db="EMBL/GenBank/DDBJ databases">
        <title>Raineya orbicola gen. nov., sp. nov. a slightly thermophilic bacterium of the phylum Bacteroidetes and the description of Raineyaceae fam. nov.</title>
        <authorList>
            <person name="Albuquerque L."/>
            <person name="Polonia A.R.M."/>
            <person name="Barroso C."/>
            <person name="Froufe H.J.C."/>
            <person name="Lage O."/>
            <person name="Lobo-Da-Cunha A."/>
            <person name="Egas C."/>
            <person name="Da Costa M.S."/>
        </authorList>
    </citation>
    <scope>NUCLEOTIDE SEQUENCE [LARGE SCALE GENOMIC DNA]</scope>
    <source>
        <strain evidence="2 3">SPSPC-11</strain>
    </source>
</reference>
<feature type="region of interest" description="Disordered" evidence="1">
    <location>
        <begin position="25"/>
        <end position="76"/>
    </location>
</feature>
<evidence type="ECO:0000313" key="2">
    <source>
        <dbReference type="EMBL" id="PKQ70945.1"/>
    </source>
</evidence>
<feature type="compositionally biased region" description="Polar residues" evidence="1">
    <location>
        <begin position="36"/>
        <end position="50"/>
    </location>
</feature>
<protein>
    <submittedName>
        <fullName evidence="2">Uncharacterized protein</fullName>
    </submittedName>
</protein>
<name>A0A2N3IKU2_9BACT</name>
<organism evidence="2 3">
    <name type="scientific">Raineya orbicola</name>
    <dbReference type="NCBI Taxonomy" id="2016530"/>
    <lineage>
        <taxon>Bacteria</taxon>
        <taxon>Pseudomonadati</taxon>
        <taxon>Bacteroidota</taxon>
        <taxon>Cytophagia</taxon>
        <taxon>Cytophagales</taxon>
        <taxon>Raineyaceae</taxon>
        <taxon>Raineya</taxon>
    </lineage>
</organism>
<dbReference type="RefSeq" id="WP_101357343.1">
    <property type="nucleotide sequence ID" value="NZ_NKXO01000001.1"/>
</dbReference>
<sequence length="266" mass="29988">MKTYTYSFIFCLLIQFAWGQVQKPNQGKPNVKDPKTNSNKPTSQKNTTTKPEQKVQKDTTKKNKIVKPYKPPKPQNDSLSMLTLEQMIEQSIVIDSTCPRCKGYKHDRACDGLYCYSGKCSACKGYQKCIHCDGTMYKGAVACPFCKDIKEGKSSEKCPYCKDTKFGARRCIYCTDGTMKLKEKADYLKFEHLEGCPECTDGKCRVCKGSGLCHKCNGSGVLPCLRCKGTGQKPPEQIKAEKIKKVEQEKRRMREREAKEMMGGGN</sequence>
<gene>
    <name evidence="2" type="ORF">Rain11_0086</name>
</gene>
<keyword evidence="3" id="KW-1185">Reference proteome</keyword>
<comment type="caution">
    <text evidence="2">The sequence shown here is derived from an EMBL/GenBank/DDBJ whole genome shotgun (WGS) entry which is preliminary data.</text>
</comment>
<proteinExistence type="predicted"/>
<dbReference type="AlphaFoldDB" id="A0A2N3IKU2"/>
<feature type="compositionally biased region" description="Basic and acidic residues" evidence="1">
    <location>
        <begin position="246"/>
        <end position="260"/>
    </location>
</feature>
<accession>A0A2N3IKU2</accession>
<feature type="region of interest" description="Disordered" evidence="1">
    <location>
        <begin position="246"/>
        <end position="266"/>
    </location>
</feature>
<dbReference type="EMBL" id="NKXO01000001">
    <property type="protein sequence ID" value="PKQ70945.1"/>
    <property type="molecule type" value="Genomic_DNA"/>
</dbReference>
<dbReference type="Proteomes" id="UP000233387">
    <property type="component" value="Unassembled WGS sequence"/>
</dbReference>
<feature type="compositionally biased region" description="Basic and acidic residues" evidence="1">
    <location>
        <begin position="51"/>
        <end position="61"/>
    </location>
</feature>